<evidence type="ECO:0000313" key="2">
    <source>
        <dbReference type="EMBL" id="MBM3222512.1"/>
    </source>
</evidence>
<dbReference type="Proteomes" id="UP000712673">
    <property type="component" value="Unassembled WGS sequence"/>
</dbReference>
<evidence type="ECO:0000313" key="3">
    <source>
        <dbReference type="Proteomes" id="UP000712673"/>
    </source>
</evidence>
<dbReference type="EMBL" id="VGLS01000026">
    <property type="protein sequence ID" value="MBM3222512.1"/>
    <property type="molecule type" value="Genomic_DNA"/>
</dbReference>
<organism evidence="2 3">
    <name type="scientific">Tectimicrobiota bacterium</name>
    <dbReference type="NCBI Taxonomy" id="2528274"/>
    <lineage>
        <taxon>Bacteria</taxon>
        <taxon>Pseudomonadati</taxon>
        <taxon>Nitrospinota/Tectimicrobiota group</taxon>
        <taxon>Candidatus Tectimicrobiota</taxon>
    </lineage>
</organism>
<feature type="chain" id="PRO_5037151611" description="Lipoprotein" evidence="1">
    <location>
        <begin position="25"/>
        <end position="141"/>
    </location>
</feature>
<reference evidence="2" key="1">
    <citation type="submission" date="2019-03" db="EMBL/GenBank/DDBJ databases">
        <title>Lake Tanganyika Metagenome-Assembled Genomes (MAGs).</title>
        <authorList>
            <person name="Tran P."/>
        </authorList>
    </citation>
    <scope>NUCLEOTIDE SEQUENCE</scope>
    <source>
        <strain evidence="2">K_DeepCast_65m_m2_066</strain>
    </source>
</reference>
<evidence type="ECO:0008006" key="4">
    <source>
        <dbReference type="Google" id="ProtNLM"/>
    </source>
</evidence>
<evidence type="ECO:0000256" key="1">
    <source>
        <dbReference type="SAM" id="SignalP"/>
    </source>
</evidence>
<accession>A0A937VX32</accession>
<keyword evidence="1" id="KW-0732">Signal</keyword>
<gene>
    <name evidence="2" type="ORF">FJZ47_01725</name>
</gene>
<proteinExistence type="predicted"/>
<comment type="caution">
    <text evidence="2">The sequence shown here is derived from an EMBL/GenBank/DDBJ whole genome shotgun (WGS) entry which is preliminary data.</text>
</comment>
<protein>
    <recommendedName>
        <fullName evidence="4">Lipoprotein</fullName>
    </recommendedName>
</protein>
<sequence>MRRAGHTWRGLVMVLTLVSTVCLTGCSENVEEAIREDVNNRAFTFPTGAVFHQGLANMSTTLSFMNNAANFTLTSATGTATGDTTFGSCTLTIVTSTYAFGAGPQVKDAIRLDPCDFDLSNTTLVVGNGTTTAISAPAVPL</sequence>
<name>A0A937VX32_UNCTE</name>
<feature type="signal peptide" evidence="1">
    <location>
        <begin position="1"/>
        <end position="24"/>
    </location>
</feature>
<dbReference type="AlphaFoldDB" id="A0A937VX32"/>